<name>A0A1Y1YQZ8_9PLEO</name>
<evidence type="ECO:0000313" key="3">
    <source>
        <dbReference type="Proteomes" id="UP000193144"/>
    </source>
</evidence>
<feature type="region of interest" description="Disordered" evidence="1">
    <location>
        <begin position="607"/>
        <end position="651"/>
    </location>
</feature>
<gene>
    <name evidence="2" type="ORF">BCR34DRAFT_606285</name>
</gene>
<sequence>MHRIYGVDARGQIFLISSKLPISLPDSNRANERRTSIIQTMLPSRPRRSSESHTRPSLHESEDDSFRLPSDEYARLQIRQKIESLYDSPRLPASTPSNPSSTRRSWDLTDEQRVQASEVRFVTRKKLVPSFEFRVDSRVGFGGCSPRPSVYNRTGQDLIPQRYMDEYNEMFDSASNSTSHLGKSSYEVHREHVLSAADGGTAPELMQHLSEYETKYGSESRILPKYRVDGSGRPARMMTEAFKPVKSSFEWSDSDCEEGQKRAGSNGKRKSLLGRRRESRDSEKSSRSRRVYERDKALNMVSNNSWEAPCLPNLKKPRYYATALIEEEKTDLKEGITSHEWTTADMLNFEESRKALALDPRKEVQVFPPGSPEHEAAKEKLAQLAKLEQEEEMNKKSSTTKQRRQSKNPRSSRSPVSPLSSPSPGPAEFLDVPCPNIQPRSASSPIPTLLLDEPRPRRPWSGISYQPSNFRARSNPNLLSLQESAGEIHEPLPSRPNNGGDYFSHAQNRDLGQVFLSEPSSPGLPTSTPRPPLRRVTSGDGNLSRSNARRASQQIRTSSRIRSPLANEVTFRVNPDISFDNFVVRHPSGKGEVYYRGSEGAAIEEKAPVEPTGEGLMKRSSKRLSKMVSMPSLKGRKSRNSREGSPPGPGS</sequence>
<feature type="region of interest" description="Disordered" evidence="1">
    <location>
        <begin position="388"/>
        <end position="473"/>
    </location>
</feature>
<feature type="compositionally biased region" description="Low complexity" evidence="1">
    <location>
        <begin position="94"/>
        <end position="103"/>
    </location>
</feature>
<evidence type="ECO:0000256" key="1">
    <source>
        <dbReference type="SAM" id="MobiDB-lite"/>
    </source>
</evidence>
<dbReference type="Proteomes" id="UP000193144">
    <property type="component" value="Unassembled WGS sequence"/>
</dbReference>
<feature type="region of interest" description="Disordered" evidence="1">
    <location>
        <begin position="251"/>
        <end position="291"/>
    </location>
</feature>
<feature type="compositionally biased region" description="Polar residues" evidence="1">
    <location>
        <begin position="463"/>
        <end position="473"/>
    </location>
</feature>
<feature type="compositionally biased region" description="Basic and acidic residues" evidence="1">
    <location>
        <begin position="48"/>
        <end position="66"/>
    </location>
</feature>
<feature type="region of interest" description="Disordered" evidence="1">
    <location>
        <begin position="85"/>
        <end position="108"/>
    </location>
</feature>
<comment type="caution">
    <text evidence="2">The sequence shown here is derived from an EMBL/GenBank/DDBJ whole genome shotgun (WGS) entry which is preliminary data.</text>
</comment>
<reference evidence="2 3" key="1">
    <citation type="submission" date="2016-07" db="EMBL/GenBank/DDBJ databases">
        <title>Pervasive Adenine N6-methylation of Active Genes in Fungi.</title>
        <authorList>
            <consortium name="DOE Joint Genome Institute"/>
            <person name="Mondo S.J."/>
            <person name="Dannebaum R.O."/>
            <person name="Kuo R.C."/>
            <person name="Labutti K."/>
            <person name="Haridas S."/>
            <person name="Kuo A."/>
            <person name="Salamov A."/>
            <person name="Ahrendt S.R."/>
            <person name="Lipzen A."/>
            <person name="Sullivan W."/>
            <person name="Andreopoulos W.B."/>
            <person name="Clum A."/>
            <person name="Lindquist E."/>
            <person name="Daum C."/>
            <person name="Ramamoorthy G.K."/>
            <person name="Gryganskyi A."/>
            <person name="Culley D."/>
            <person name="Magnuson J.K."/>
            <person name="James T.Y."/>
            <person name="O'Malley M.A."/>
            <person name="Stajich J.E."/>
            <person name="Spatafora J.W."/>
            <person name="Visel A."/>
            <person name="Grigoriev I.V."/>
        </authorList>
    </citation>
    <scope>NUCLEOTIDE SEQUENCE [LARGE SCALE GENOMIC DNA]</scope>
    <source>
        <strain evidence="2 3">CBS 115471</strain>
    </source>
</reference>
<evidence type="ECO:0000313" key="2">
    <source>
        <dbReference type="EMBL" id="ORY00386.1"/>
    </source>
</evidence>
<feature type="compositionally biased region" description="Low complexity" evidence="1">
    <location>
        <begin position="409"/>
        <end position="422"/>
    </location>
</feature>
<dbReference type="OrthoDB" id="3769170at2759"/>
<feature type="region of interest" description="Disordered" evidence="1">
    <location>
        <begin position="39"/>
        <end position="66"/>
    </location>
</feature>
<feature type="compositionally biased region" description="Basic and acidic residues" evidence="1">
    <location>
        <begin position="275"/>
        <end position="291"/>
    </location>
</feature>
<feature type="compositionally biased region" description="Low complexity" evidence="1">
    <location>
        <begin position="549"/>
        <end position="559"/>
    </location>
</feature>
<accession>A0A1Y1YQZ8</accession>
<feature type="region of interest" description="Disordered" evidence="1">
    <location>
        <begin position="515"/>
        <end position="559"/>
    </location>
</feature>
<feature type="compositionally biased region" description="Low complexity" evidence="1">
    <location>
        <begin position="516"/>
        <end position="527"/>
    </location>
</feature>
<keyword evidence="3" id="KW-1185">Reference proteome</keyword>
<proteinExistence type="predicted"/>
<evidence type="ECO:0008006" key="4">
    <source>
        <dbReference type="Google" id="ProtNLM"/>
    </source>
</evidence>
<dbReference type="AlphaFoldDB" id="A0A1Y1YQZ8"/>
<organism evidence="2 3">
    <name type="scientific">Clohesyomyces aquaticus</name>
    <dbReference type="NCBI Taxonomy" id="1231657"/>
    <lineage>
        <taxon>Eukaryota</taxon>
        <taxon>Fungi</taxon>
        <taxon>Dikarya</taxon>
        <taxon>Ascomycota</taxon>
        <taxon>Pezizomycotina</taxon>
        <taxon>Dothideomycetes</taxon>
        <taxon>Pleosporomycetidae</taxon>
        <taxon>Pleosporales</taxon>
        <taxon>Lindgomycetaceae</taxon>
        <taxon>Clohesyomyces</taxon>
    </lineage>
</organism>
<dbReference type="EMBL" id="MCFA01000184">
    <property type="protein sequence ID" value="ORY00386.1"/>
    <property type="molecule type" value="Genomic_DNA"/>
</dbReference>
<protein>
    <recommendedName>
        <fullName evidence="4">Pal1 cell morphology protein-domain-containing protein</fullName>
    </recommendedName>
</protein>